<dbReference type="Proteomes" id="UP000326757">
    <property type="component" value="Unassembled WGS sequence"/>
</dbReference>
<name>A0A5N6K1F8_MONLA</name>
<accession>A0A5N6K1F8</accession>
<sequence>MKETSITFTPLPINSLPASPPPEIPISQPRRFGSTSSSPVSKLEATTCRPIVYESKFATSISKKVQ</sequence>
<keyword evidence="3" id="KW-1185">Reference proteome</keyword>
<proteinExistence type="predicted"/>
<evidence type="ECO:0000313" key="3">
    <source>
        <dbReference type="Proteomes" id="UP000326757"/>
    </source>
</evidence>
<gene>
    <name evidence="2" type="ORF">EYC80_008807</name>
</gene>
<dbReference type="AlphaFoldDB" id="A0A5N6K1F8"/>
<evidence type="ECO:0000256" key="1">
    <source>
        <dbReference type="SAM" id="MobiDB-lite"/>
    </source>
</evidence>
<protein>
    <submittedName>
        <fullName evidence="2">Uncharacterized protein</fullName>
    </submittedName>
</protein>
<evidence type="ECO:0000313" key="2">
    <source>
        <dbReference type="EMBL" id="KAB8295990.1"/>
    </source>
</evidence>
<reference evidence="2 3" key="1">
    <citation type="submission" date="2019-06" db="EMBL/GenBank/DDBJ databases">
        <title>Genome Sequence of the Brown Rot Fungal Pathogen Monilinia laxa.</title>
        <authorList>
            <person name="De Miccolis Angelini R.M."/>
            <person name="Landi L."/>
            <person name="Abate D."/>
            <person name="Pollastro S."/>
            <person name="Romanazzi G."/>
            <person name="Faretra F."/>
        </authorList>
    </citation>
    <scope>NUCLEOTIDE SEQUENCE [LARGE SCALE GENOMIC DNA]</scope>
    <source>
        <strain evidence="2 3">Mlax316</strain>
    </source>
</reference>
<feature type="region of interest" description="Disordered" evidence="1">
    <location>
        <begin position="1"/>
        <end position="41"/>
    </location>
</feature>
<comment type="caution">
    <text evidence="2">The sequence shown here is derived from an EMBL/GenBank/DDBJ whole genome shotgun (WGS) entry which is preliminary data.</text>
</comment>
<organism evidence="2 3">
    <name type="scientific">Monilinia laxa</name>
    <name type="common">Brown rot fungus</name>
    <name type="synonym">Sclerotinia laxa</name>
    <dbReference type="NCBI Taxonomy" id="61186"/>
    <lineage>
        <taxon>Eukaryota</taxon>
        <taxon>Fungi</taxon>
        <taxon>Dikarya</taxon>
        <taxon>Ascomycota</taxon>
        <taxon>Pezizomycotina</taxon>
        <taxon>Leotiomycetes</taxon>
        <taxon>Helotiales</taxon>
        <taxon>Sclerotiniaceae</taxon>
        <taxon>Monilinia</taxon>
    </lineage>
</organism>
<dbReference type="EMBL" id="VIGI01000009">
    <property type="protein sequence ID" value="KAB8295990.1"/>
    <property type="molecule type" value="Genomic_DNA"/>
</dbReference>